<proteinExistence type="predicted"/>
<reference evidence="3" key="1">
    <citation type="submission" date="2016-06" db="EMBL/GenBank/DDBJ databases">
        <authorList>
            <person name="Varghese N."/>
            <person name="Submissions Spin"/>
        </authorList>
    </citation>
    <scope>NUCLEOTIDE SEQUENCE [LARGE SCALE GENOMIC DNA]</scope>
    <source>
        <strain evidence="3">DSM 44830</strain>
    </source>
</reference>
<dbReference type="SUPFAM" id="SSF51735">
    <property type="entry name" value="NAD(P)-binding Rossmann-fold domains"/>
    <property type="match status" value="1"/>
</dbReference>
<name>A0A1C4Z8T2_9ACTN</name>
<dbReference type="EMBL" id="FMCX01000005">
    <property type="protein sequence ID" value="SCF29365.1"/>
    <property type="molecule type" value="Genomic_DNA"/>
</dbReference>
<evidence type="ECO:0000313" key="3">
    <source>
        <dbReference type="Proteomes" id="UP000199504"/>
    </source>
</evidence>
<dbReference type="RefSeq" id="WP_245670098.1">
    <property type="nucleotide sequence ID" value="NZ_FMCX01000005.1"/>
</dbReference>
<organism evidence="2 3">
    <name type="scientific">Micromonospora mirobrigensis</name>
    <dbReference type="NCBI Taxonomy" id="262898"/>
    <lineage>
        <taxon>Bacteria</taxon>
        <taxon>Bacillati</taxon>
        <taxon>Actinomycetota</taxon>
        <taxon>Actinomycetes</taxon>
        <taxon>Micromonosporales</taxon>
        <taxon>Micromonosporaceae</taxon>
        <taxon>Micromonospora</taxon>
    </lineage>
</organism>
<dbReference type="InterPro" id="IPR050177">
    <property type="entry name" value="Lipid_A_modif_metabolic_enz"/>
</dbReference>
<dbReference type="Gene3D" id="3.40.50.720">
    <property type="entry name" value="NAD(P)-binding Rossmann-like Domain"/>
    <property type="match status" value="1"/>
</dbReference>
<accession>A0A1C4Z8T2</accession>
<protein>
    <submittedName>
        <fullName evidence="2">Nucleoside-diphosphate-sugar epimerase</fullName>
    </submittedName>
</protein>
<dbReference type="Proteomes" id="UP000199504">
    <property type="component" value="Unassembled WGS sequence"/>
</dbReference>
<sequence>MSRVLVFGGAGFLGRHVARALADEATLILPRRAECDLVEASLPELTDLVRRARPSAVVNCTGRLDGTELEFVRAHPLVTAKLIEALRSAAPTARLVRIGSAGEYGPTPVGRSVREDDPVDPVGGYGLSHLTATRLVELAVTAGLLDGVVLRVFNPIGPGLPEQSVLGRAARLLRGALARGEAGIALGSLDAHRDLVDVRDVALAVRAAVRRPALPAVVFNVGSGRAVRIRDAVRMLATAAGFSGVVTEAAPAPGAARTAAVPWICADVSRAAGGLGWAPSYDLTDTVKAIWSEVGDLAHVPLPKE</sequence>
<dbReference type="InterPro" id="IPR036291">
    <property type="entry name" value="NAD(P)-bd_dom_sf"/>
</dbReference>
<dbReference type="STRING" id="262898.GA0070564_105189"/>
<gene>
    <name evidence="2" type="ORF">GA0070564_105189</name>
</gene>
<evidence type="ECO:0000259" key="1">
    <source>
        <dbReference type="Pfam" id="PF01370"/>
    </source>
</evidence>
<dbReference type="InterPro" id="IPR001509">
    <property type="entry name" value="Epimerase_deHydtase"/>
</dbReference>
<feature type="domain" description="NAD-dependent epimerase/dehydratase" evidence="1">
    <location>
        <begin position="4"/>
        <end position="222"/>
    </location>
</feature>
<dbReference type="Gene3D" id="3.90.25.10">
    <property type="entry name" value="UDP-galactose 4-epimerase, domain 1"/>
    <property type="match status" value="1"/>
</dbReference>
<keyword evidence="3" id="KW-1185">Reference proteome</keyword>
<evidence type="ECO:0000313" key="2">
    <source>
        <dbReference type="EMBL" id="SCF29365.1"/>
    </source>
</evidence>
<dbReference type="PANTHER" id="PTHR43245">
    <property type="entry name" value="BIFUNCTIONAL POLYMYXIN RESISTANCE PROTEIN ARNA"/>
    <property type="match status" value="1"/>
</dbReference>
<dbReference type="AlphaFoldDB" id="A0A1C4Z8T2"/>
<dbReference type="Pfam" id="PF01370">
    <property type="entry name" value="Epimerase"/>
    <property type="match status" value="1"/>
</dbReference>